<dbReference type="EMBL" id="FUYN01000001">
    <property type="protein sequence ID" value="SKB25041.1"/>
    <property type="molecule type" value="Genomic_DNA"/>
</dbReference>
<accession>A0A1T4ZQI5</accession>
<protein>
    <submittedName>
        <fullName evidence="5">Peptidoglycan/xylan/chitin deacetylase, PgdA/CDA1 family</fullName>
    </submittedName>
</protein>
<name>A0A1T4ZQI5_9FIRM</name>
<evidence type="ECO:0000256" key="2">
    <source>
        <dbReference type="ARBA" id="ARBA00022729"/>
    </source>
</evidence>
<dbReference type="GO" id="GO:0005576">
    <property type="term" value="C:extracellular region"/>
    <property type="evidence" value="ECO:0007669"/>
    <property type="project" value="UniProtKB-SubCell"/>
</dbReference>
<dbReference type="GO" id="GO:0016810">
    <property type="term" value="F:hydrolase activity, acting on carbon-nitrogen (but not peptide) bonds"/>
    <property type="evidence" value="ECO:0007669"/>
    <property type="project" value="InterPro"/>
</dbReference>
<feature type="chain" id="PRO_5039706212" evidence="3">
    <location>
        <begin position="22"/>
        <end position="349"/>
    </location>
</feature>
<evidence type="ECO:0000259" key="4">
    <source>
        <dbReference type="PROSITE" id="PS51677"/>
    </source>
</evidence>
<dbReference type="Pfam" id="PF01522">
    <property type="entry name" value="Polysacc_deac_1"/>
    <property type="match status" value="1"/>
</dbReference>
<dbReference type="PANTHER" id="PTHR34216">
    <property type="match status" value="1"/>
</dbReference>
<feature type="signal peptide" evidence="3">
    <location>
        <begin position="1"/>
        <end position="21"/>
    </location>
</feature>
<dbReference type="AlphaFoldDB" id="A0A1T4ZQI5"/>
<evidence type="ECO:0000313" key="5">
    <source>
        <dbReference type="EMBL" id="SKB25041.1"/>
    </source>
</evidence>
<evidence type="ECO:0000256" key="1">
    <source>
        <dbReference type="ARBA" id="ARBA00004613"/>
    </source>
</evidence>
<dbReference type="RefSeq" id="WP_079588236.1">
    <property type="nucleotide sequence ID" value="NZ_FUYN01000001.1"/>
</dbReference>
<dbReference type="Proteomes" id="UP000243406">
    <property type="component" value="Unassembled WGS sequence"/>
</dbReference>
<keyword evidence="6" id="KW-1185">Reference proteome</keyword>
<sequence>MKKLFIYILLFAFIITGCSSNKTISDSDSTTSPAASSVEAVDEKVEFEILESDELKALKVDESQEVMVLMYHNIGEEEATWTRTPENFRRDLETLYNNGFRAISLEDYALGNIATEKGHTPVVITFDDGNENNFRYLENGEIDPTCAIGILESFKADFPDFNTTATFFLNQLAFGSKSQEVDKLKFLAQNGYSIGNHTLTHLDLKKASPEDIQKEIALLKSTHESTYPELNIQTLALPYGAKPSEENYSLTYKGLFDNISYDNIAVLLVGWDPYFSPYHKDFDFSKIRRVRASETNVDGVGLYDWLKAYEQGTKFRYISDGNPATISIPESKQELIQSSKFQDKKIITY</sequence>
<feature type="domain" description="NodB homology" evidence="4">
    <location>
        <begin position="120"/>
        <end position="349"/>
    </location>
</feature>
<dbReference type="InterPro" id="IPR051398">
    <property type="entry name" value="Polysacch_Deacetylase"/>
</dbReference>
<dbReference type="PROSITE" id="PS51677">
    <property type="entry name" value="NODB"/>
    <property type="match status" value="1"/>
</dbReference>
<evidence type="ECO:0000313" key="6">
    <source>
        <dbReference type="Proteomes" id="UP000243406"/>
    </source>
</evidence>
<reference evidence="6" key="1">
    <citation type="submission" date="2017-02" db="EMBL/GenBank/DDBJ databases">
        <authorList>
            <person name="Varghese N."/>
            <person name="Submissions S."/>
        </authorList>
    </citation>
    <scope>NUCLEOTIDE SEQUENCE [LARGE SCALE GENOMIC DNA]</scope>
    <source>
        <strain evidence="6">ATCC 35199</strain>
    </source>
</reference>
<dbReference type="OrthoDB" id="9778320at2"/>
<dbReference type="InterPro" id="IPR011330">
    <property type="entry name" value="Glyco_hydro/deAcase_b/a-brl"/>
</dbReference>
<dbReference type="CDD" id="cd10972">
    <property type="entry name" value="CE4_DAC_u3_5s"/>
    <property type="match status" value="1"/>
</dbReference>
<evidence type="ECO:0000256" key="3">
    <source>
        <dbReference type="SAM" id="SignalP"/>
    </source>
</evidence>
<keyword evidence="2 3" id="KW-0732">Signal</keyword>
<dbReference type="GO" id="GO:0005975">
    <property type="term" value="P:carbohydrate metabolic process"/>
    <property type="evidence" value="ECO:0007669"/>
    <property type="project" value="InterPro"/>
</dbReference>
<organism evidence="5 6">
    <name type="scientific">Acetoanaerobium noterae</name>
    <dbReference type="NCBI Taxonomy" id="745369"/>
    <lineage>
        <taxon>Bacteria</taxon>
        <taxon>Bacillati</taxon>
        <taxon>Bacillota</taxon>
        <taxon>Clostridia</taxon>
        <taxon>Peptostreptococcales</taxon>
        <taxon>Filifactoraceae</taxon>
        <taxon>Acetoanaerobium</taxon>
    </lineage>
</organism>
<gene>
    <name evidence="5" type="ORF">SAMN02745120_0236</name>
</gene>
<dbReference type="PANTHER" id="PTHR34216:SF3">
    <property type="entry name" value="POLY-BETA-1,6-N-ACETYL-D-GLUCOSAMINE N-DEACETYLASE"/>
    <property type="match status" value="1"/>
</dbReference>
<proteinExistence type="predicted"/>
<dbReference type="SUPFAM" id="SSF88713">
    <property type="entry name" value="Glycoside hydrolase/deacetylase"/>
    <property type="match status" value="1"/>
</dbReference>
<dbReference type="Gene3D" id="3.20.20.370">
    <property type="entry name" value="Glycoside hydrolase/deacetylase"/>
    <property type="match status" value="1"/>
</dbReference>
<dbReference type="PROSITE" id="PS51257">
    <property type="entry name" value="PROKAR_LIPOPROTEIN"/>
    <property type="match status" value="1"/>
</dbReference>
<comment type="subcellular location">
    <subcellularLocation>
        <location evidence="1">Secreted</location>
    </subcellularLocation>
</comment>
<dbReference type="InterPro" id="IPR002509">
    <property type="entry name" value="NODB_dom"/>
</dbReference>